<evidence type="ECO:0000313" key="6">
    <source>
        <dbReference type="EMBL" id="PZO38565.1"/>
    </source>
</evidence>
<dbReference type="GO" id="GO:0016787">
    <property type="term" value="F:hydrolase activity"/>
    <property type="evidence" value="ECO:0007669"/>
    <property type="project" value="UniProtKB-KW"/>
</dbReference>
<dbReference type="SUPFAM" id="SSF55811">
    <property type="entry name" value="Nudix"/>
    <property type="match status" value="1"/>
</dbReference>
<dbReference type="PROSITE" id="PS00893">
    <property type="entry name" value="NUDIX_BOX"/>
    <property type="match status" value="1"/>
</dbReference>
<dbReference type="EMBL" id="QBMN01000102">
    <property type="protein sequence ID" value="PZO38565.1"/>
    <property type="molecule type" value="Genomic_DNA"/>
</dbReference>
<proteinExistence type="inferred from homology"/>
<comment type="caution">
    <text evidence="6">The sequence shown here is derived from an EMBL/GenBank/DDBJ whole genome shotgun (WGS) entry which is preliminary data.</text>
</comment>
<reference evidence="6 7" key="2">
    <citation type="submission" date="2018-06" db="EMBL/GenBank/DDBJ databases">
        <title>Metagenomic assembly of (sub)arctic Cyanobacteria and their associated microbiome from non-axenic cultures.</title>
        <authorList>
            <person name="Baurain D."/>
        </authorList>
    </citation>
    <scope>NUCLEOTIDE SEQUENCE [LARGE SCALE GENOMIC DNA]</scope>
    <source>
        <strain evidence="6">ULC041bin1</strain>
    </source>
</reference>
<evidence type="ECO:0000259" key="5">
    <source>
        <dbReference type="PROSITE" id="PS51462"/>
    </source>
</evidence>
<sequence length="151" mass="16521">MAYFVHALRTLMGLLLRRPILGTCVIPVLADGSIVLVRRRDNGLWSLPGGIIDWGEDVITAATRELKEEAGLETLGLERLVGVYSQPGRDPRFHSVCITVAVRVAGKPYAADPREVLAAQAFAPAALPWDSLSHDHLQHLQDFFKGETVLA</sequence>
<dbReference type="CDD" id="cd02883">
    <property type="entry name" value="NUDIX_Hydrolase"/>
    <property type="match status" value="1"/>
</dbReference>
<evidence type="ECO:0000313" key="7">
    <source>
        <dbReference type="Proteomes" id="UP000249081"/>
    </source>
</evidence>
<dbReference type="AlphaFoldDB" id="A0A2W4XVA7"/>
<evidence type="ECO:0000256" key="2">
    <source>
        <dbReference type="ARBA" id="ARBA00022801"/>
    </source>
</evidence>
<dbReference type="Gene3D" id="3.90.79.10">
    <property type="entry name" value="Nucleoside Triphosphate Pyrophosphohydrolase"/>
    <property type="match status" value="1"/>
</dbReference>
<keyword evidence="4" id="KW-1133">Transmembrane helix</keyword>
<feature type="domain" description="Nudix hydrolase" evidence="5">
    <location>
        <begin position="15"/>
        <end position="144"/>
    </location>
</feature>
<dbReference type="PANTHER" id="PTHR43736:SF1">
    <property type="entry name" value="DIHYDRONEOPTERIN TRIPHOSPHATE DIPHOSPHATASE"/>
    <property type="match status" value="1"/>
</dbReference>
<dbReference type="PROSITE" id="PS51462">
    <property type="entry name" value="NUDIX"/>
    <property type="match status" value="1"/>
</dbReference>
<evidence type="ECO:0000256" key="1">
    <source>
        <dbReference type="ARBA" id="ARBA00005582"/>
    </source>
</evidence>
<keyword evidence="4" id="KW-0812">Transmembrane</keyword>
<organism evidence="6 7">
    <name type="scientific">Shackletoniella antarctica</name>
    <dbReference type="NCBI Taxonomy" id="268115"/>
    <lineage>
        <taxon>Bacteria</taxon>
        <taxon>Bacillati</taxon>
        <taxon>Cyanobacteriota</taxon>
        <taxon>Cyanophyceae</taxon>
        <taxon>Oculatellales</taxon>
        <taxon>Oculatellaceae</taxon>
        <taxon>Shackletoniella</taxon>
    </lineage>
</organism>
<dbReference type="PANTHER" id="PTHR43736">
    <property type="entry name" value="ADP-RIBOSE PYROPHOSPHATASE"/>
    <property type="match status" value="1"/>
</dbReference>
<accession>A0A2W4XVA7</accession>
<gene>
    <name evidence="6" type="ORF">DCF17_14500</name>
</gene>
<dbReference type="InterPro" id="IPR020476">
    <property type="entry name" value="Nudix_hydrolase"/>
</dbReference>
<comment type="similarity">
    <text evidence="1 3">Belongs to the Nudix hydrolase family.</text>
</comment>
<dbReference type="InterPro" id="IPR020084">
    <property type="entry name" value="NUDIX_hydrolase_CS"/>
</dbReference>
<name>A0A2W4XVA7_9CYAN</name>
<evidence type="ECO:0000256" key="3">
    <source>
        <dbReference type="RuleBase" id="RU003476"/>
    </source>
</evidence>
<dbReference type="InterPro" id="IPR000086">
    <property type="entry name" value="NUDIX_hydrolase_dom"/>
</dbReference>
<protein>
    <submittedName>
        <fullName evidence="6">NUDIX hydrolase</fullName>
    </submittedName>
</protein>
<evidence type="ECO:0000256" key="4">
    <source>
        <dbReference type="SAM" id="Phobius"/>
    </source>
</evidence>
<dbReference type="PRINTS" id="PR00502">
    <property type="entry name" value="NUDIXFAMILY"/>
</dbReference>
<reference evidence="7" key="1">
    <citation type="submission" date="2018-04" db="EMBL/GenBank/DDBJ databases">
        <authorList>
            <person name="Cornet L."/>
        </authorList>
    </citation>
    <scope>NUCLEOTIDE SEQUENCE [LARGE SCALE GENOMIC DNA]</scope>
</reference>
<dbReference type="Pfam" id="PF00293">
    <property type="entry name" value="NUDIX"/>
    <property type="match status" value="1"/>
</dbReference>
<feature type="transmembrane region" description="Helical" evidence="4">
    <location>
        <begin position="20"/>
        <end position="37"/>
    </location>
</feature>
<dbReference type="InterPro" id="IPR015797">
    <property type="entry name" value="NUDIX_hydrolase-like_dom_sf"/>
</dbReference>
<keyword evidence="2 3" id="KW-0378">Hydrolase</keyword>
<keyword evidence="4" id="KW-0472">Membrane</keyword>
<dbReference type="Proteomes" id="UP000249081">
    <property type="component" value="Unassembled WGS sequence"/>
</dbReference>